<dbReference type="AlphaFoldDB" id="A0AAP9R387"/>
<dbReference type="PANTHER" id="PTHR12879">
    <property type="entry name" value="SPHINGOLIPID DELTA 4 DESATURASE/C-4 HYDROXYLASE PROTEIN DES2"/>
    <property type="match status" value="1"/>
</dbReference>
<organism evidence="3 4">
    <name type="scientific">Klebsiella aerogenes</name>
    <name type="common">Enterobacter aerogenes</name>
    <dbReference type="NCBI Taxonomy" id="548"/>
    <lineage>
        <taxon>Bacteria</taxon>
        <taxon>Pseudomonadati</taxon>
        <taxon>Pseudomonadota</taxon>
        <taxon>Gammaproteobacteria</taxon>
        <taxon>Enterobacterales</taxon>
        <taxon>Enterobacteriaceae</taxon>
        <taxon>Klebsiella/Raoultella group</taxon>
        <taxon>Klebsiella</taxon>
    </lineage>
</organism>
<dbReference type="GO" id="GO:0042284">
    <property type="term" value="F:sphingolipid delta-4 desaturase activity"/>
    <property type="evidence" value="ECO:0007669"/>
    <property type="project" value="TreeGrafter"/>
</dbReference>
<feature type="transmembrane region" description="Helical" evidence="1">
    <location>
        <begin position="63"/>
        <end position="82"/>
    </location>
</feature>
<evidence type="ECO:0000313" key="4">
    <source>
        <dbReference type="Proteomes" id="UP000514462"/>
    </source>
</evidence>
<evidence type="ECO:0000259" key="2">
    <source>
        <dbReference type="Pfam" id="PF00487"/>
    </source>
</evidence>
<keyword evidence="1" id="KW-0812">Transmembrane</keyword>
<feature type="transmembrane region" description="Helical" evidence="1">
    <location>
        <begin position="125"/>
        <end position="144"/>
    </location>
</feature>
<keyword evidence="3" id="KW-0614">Plasmid</keyword>
<keyword evidence="1" id="KW-1133">Transmembrane helix</keyword>
<dbReference type="Pfam" id="PF00487">
    <property type="entry name" value="FA_desaturase"/>
    <property type="match status" value="1"/>
</dbReference>
<dbReference type="GO" id="GO:0016020">
    <property type="term" value="C:membrane"/>
    <property type="evidence" value="ECO:0007669"/>
    <property type="project" value="GOC"/>
</dbReference>
<protein>
    <submittedName>
        <fullName evidence="3">Fatty acid desaturase</fullName>
    </submittedName>
</protein>
<dbReference type="PANTHER" id="PTHR12879:SF8">
    <property type="entry name" value="SPHINGOLIPID DELTA(4)-DESATURASE DES1"/>
    <property type="match status" value="1"/>
</dbReference>
<accession>A0AAP9R387</accession>
<geneLocation type="plasmid" evidence="4">
    <name>prhbstw-00938_2</name>
</geneLocation>
<proteinExistence type="predicted"/>
<feature type="domain" description="Fatty acid desaturase" evidence="2">
    <location>
        <begin position="29"/>
        <end position="265"/>
    </location>
</feature>
<dbReference type="InterPro" id="IPR005804">
    <property type="entry name" value="FA_desaturase_dom"/>
</dbReference>
<dbReference type="Proteomes" id="UP000514462">
    <property type="component" value="Plasmid pRHBSTW-00938_2"/>
</dbReference>
<dbReference type="EMBL" id="CP055905">
    <property type="protein sequence ID" value="QMR43014.1"/>
    <property type="molecule type" value="Genomic_DNA"/>
</dbReference>
<name>A0AAP9R387_KLEAE</name>
<evidence type="ECO:0000256" key="1">
    <source>
        <dbReference type="SAM" id="Phobius"/>
    </source>
</evidence>
<reference evidence="4" key="1">
    <citation type="submission" date="2020-06" db="EMBL/GenBank/DDBJ databases">
        <title>REHAB project genomes.</title>
        <authorList>
            <person name="Shaw L.P."/>
        </authorList>
    </citation>
    <scope>NUCLEOTIDE SEQUENCE [LARGE SCALE GENOMIC DNA]</scope>
    <source>
        <strain evidence="4">RHBSTW-00938</strain>
        <plasmid evidence="4">prhbstw-00938_2</plasmid>
    </source>
</reference>
<dbReference type="GO" id="GO:0046513">
    <property type="term" value="P:ceramide biosynthetic process"/>
    <property type="evidence" value="ECO:0007669"/>
    <property type="project" value="TreeGrafter"/>
</dbReference>
<evidence type="ECO:0000313" key="3">
    <source>
        <dbReference type="EMBL" id="QMR43014.1"/>
    </source>
</evidence>
<gene>
    <name evidence="3" type="ORF">HV331_26375</name>
</gene>
<feature type="transmembrane region" description="Helical" evidence="1">
    <location>
        <begin position="30"/>
        <end position="51"/>
    </location>
</feature>
<keyword evidence="1" id="KW-0472">Membrane</keyword>
<dbReference type="RefSeq" id="WP_182015395.1">
    <property type="nucleotide sequence ID" value="NZ_CP055905.1"/>
</dbReference>
<feature type="transmembrane region" description="Helical" evidence="1">
    <location>
        <begin position="196"/>
        <end position="216"/>
    </location>
</feature>
<feature type="transmembrane region" description="Helical" evidence="1">
    <location>
        <begin position="165"/>
        <end position="184"/>
    </location>
</feature>
<sequence>MKLILNTALLLLSLALSVLCLWAASHANWYWAIIAIWFFALINNMPFAIMHEAVHGVAADSHWGNRLIGVIASWAFPTSFLLQRKAHLEHHANNRTDRELYDYYLPQQPRWLRNCWLYLGNLLGLYYFCVVLGNAIWLVAWWFYRSTFFVKKLGPALGFGEQIPALLTLPAFTVWCELALAFTWQTLLFCMLDLNIVAYLACLWAFALHWSALQYVNHAWTARNVQNGAWNLRVLPPFRWIALNYHCHLAHHQNPQVPWYNLPSMVDDGPRPTFWHVWLSLWRNGVRPAPPMETPADLTLIYPLKQKS</sequence>